<dbReference type="PANTHER" id="PTHR12755">
    <property type="entry name" value="CLEAVAGE/POLYADENYLATION FACTOR IA SUBUNIT CLP1P"/>
    <property type="match status" value="1"/>
</dbReference>
<evidence type="ECO:0000256" key="4">
    <source>
        <dbReference type="ARBA" id="ARBA00022679"/>
    </source>
</evidence>
<evidence type="ECO:0000256" key="6">
    <source>
        <dbReference type="ARBA" id="ARBA00022777"/>
    </source>
</evidence>
<dbReference type="Pfam" id="PF16575">
    <property type="entry name" value="CLP1_P"/>
    <property type="match status" value="1"/>
</dbReference>
<dbReference type="HOGENOM" id="CLU_010345_0_0_1"/>
<keyword evidence="4" id="KW-0808">Transferase</keyword>
<dbReference type="eggNOG" id="KOG2750">
    <property type="taxonomic scope" value="Eukaryota"/>
</dbReference>
<evidence type="ECO:0000259" key="10">
    <source>
        <dbReference type="Pfam" id="PF16575"/>
    </source>
</evidence>
<dbReference type="InterPro" id="IPR027417">
    <property type="entry name" value="P-loop_NTPase"/>
</dbReference>
<accession>S7QKK4</accession>
<feature type="compositionally biased region" description="Basic residues" evidence="9">
    <location>
        <begin position="41"/>
        <end position="51"/>
    </location>
</feature>
<dbReference type="Pfam" id="PF24419">
    <property type="entry name" value="Cupin_NOL9"/>
    <property type="match status" value="1"/>
</dbReference>
<dbReference type="InterPro" id="IPR057573">
    <property type="entry name" value="NOL9_N"/>
</dbReference>
<feature type="region of interest" description="Disordered" evidence="9">
    <location>
        <begin position="117"/>
        <end position="142"/>
    </location>
</feature>
<dbReference type="OMA" id="PEFAPMG"/>
<organism evidence="12 13">
    <name type="scientific">Gloeophyllum trabeum (strain ATCC 11539 / FP-39264 / Madison 617)</name>
    <name type="common">Brown rot fungus</name>
    <dbReference type="NCBI Taxonomy" id="670483"/>
    <lineage>
        <taxon>Eukaryota</taxon>
        <taxon>Fungi</taxon>
        <taxon>Dikarya</taxon>
        <taxon>Basidiomycota</taxon>
        <taxon>Agaricomycotina</taxon>
        <taxon>Agaricomycetes</taxon>
        <taxon>Gloeophyllales</taxon>
        <taxon>Gloeophyllaceae</taxon>
        <taxon>Gloeophyllum</taxon>
    </lineage>
</organism>
<dbReference type="GO" id="GO:0005524">
    <property type="term" value="F:ATP binding"/>
    <property type="evidence" value="ECO:0007669"/>
    <property type="project" value="UniProtKB-KW"/>
</dbReference>
<evidence type="ECO:0000256" key="7">
    <source>
        <dbReference type="ARBA" id="ARBA00022840"/>
    </source>
</evidence>
<evidence type="ECO:0000256" key="8">
    <source>
        <dbReference type="ARBA" id="ARBA00071212"/>
    </source>
</evidence>
<dbReference type="Proteomes" id="UP000030669">
    <property type="component" value="Unassembled WGS sequence"/>
</dbReference>
<dbReference type="GO" id="GO:0005634">
    <property type="term" value="C:nucleus"/>
    <property type="evidence" value="ECO:0007669"/>
    <property type="project" value="TreeGrafter"/>
</dbReference>
<feature type="domain" description="NOL9 N-terminal" evidence="11">
    <location>
        <begin position="199"/>
        <end position="263"/>
    </location>
</feature>
<comment type="similarity">
    <text evidence="1">Belongs to the Clp1 family. NOL9/GRC3 subfamily.</text>
</comment>
<sequence>MLSAVAARKARLAQSQQSATPPASDTSSTTAADASSEKSKVSKKPTSKRKLSGQVPAPSPDKKKKRAKHNEKKQKPVSNAGTDAFAKQDDVIVIEDEESSSSEEDVRSTLLPRLVASEVPSSSRRRAWSPSNPVYDSSDDEAQDVPVNDLLDIPVHSFPKAQPSTVTLSTFQPTRDYNLFRLSPDSAARYGLLSSHDRDSTSSLLALAPGETVCLLGTYTITVLAGSVSLCGSTLSASSVSHRVFAPRSSPIPVIRCVSSDSTEFPSELPSSVKQAVPKGGSLVWLEGLRTHVEGLGRICRTFDGVFSPSRWQSGDNLIPGVSGVHLISQSSRDAQVFCVPDSWDAALSAVLSHAKAGDMKPPVCLVKGPKNAGKSTFARTLLNRLVTKYARVAFLECDLGQSEFTPGGMVALNVLDTPLFGPPFTHMSIPNHAHYIGSASPRSSPSHYLSSIHALLQSYRLDIQFLADASSGGNSDKIGDVIPLVVNTMGWTKGLGADLSRKIEEMVEPSDVFEFEPPIAEYVWPAVPAPSARPQGDARYYTLECVEPSVLSTNFSSADHRTMSILSYFHAIFPPQDPSSIVSCLSSTWNVALPLCAQRPYELDWADAIDRVYLAGPGTEDVVSSEVVRVLNGAIVGLVECEQGTLDAEMDEIELGGPEAGPVIPYTQGAAPPSPLSSNCRGLALIRGVSSTSTHLQILTPVLPLALADARVLVKGELELPVWGMLDFRFEDGQSIAGVDKGSVPYLRWGKEEGLGAERRRVRRNLMRKGQM</sequence>
<evidence type="ECO:0000256" key="1">
    <source>
        <dbReference type="ARBA" id="ARBA00011003"/>
    </source>
</evidence>
<feature type="domain" description="Clp1 P-loop" evidence="10">
    <location>
        <begin position="369"/>
        <end position="517"/>
    </location>
</feature>
<dbReference type="GO" id="GO:0051731">
    <property type="term" value="F:polynucleotide 5'-hydroxyl-kinase activity"/>
    <property type="evidence" value="ECO:0007669"/>
    <property type="project" value="InterPro"/>
</dbReference>
<dbReference type="KEGG" id="gtr:GLOTRDRAFT_136561"/>
<dbReference type="STRING" id="670483.S7QKK4"/>
<dbReference type="OrthoDB" id="2405412at2759"/>
<dbReference type="Gene3D" id="3.40.50.300">
    <property type="entry name" value="P-loop containing nucleotide triphosphate hydrolases"/>
    <property type="match status" value="1"/>
</dbReference>
<evidence type="ECO:0000313" key="12">
    <source>
        <dbReference type="EMBL" id="EPQ59788.1"/>
    </source>
</evidence>
<evidence type="ECO:0000313" key="13">
    <source>
        <dbReference type="Proteomes" id="UP000030669"/>
    </source>
</evidence>
<keyword evidence="6" id="KW-0418">Kinase</keyword>
<feature type="region of interest" description="Disordered" evidence="9">
    <location>
        <begin position="1"/>
        <end position="89"/>
    </location>
</feature>
<protein>
    <recommendedName>
        <fullName evidence="3">Polynucleotide 5'-hydroxyl-kinase GRC3</fullName>
    </recommendedName>
    <alternativeName>
        <fullName evidence="8">Polynucleotide 5'-hydroxyl-kinase NOL9</fullName>
    </alternativeName>
    <alternativeName>
        <fullName evidence="2">Polynucleotide 5'-hydroxyl-kinase grc3</fullName>
    </alternativeName>
</protein>
<dbReference type="GeneID" id="19303565"/>
<dbReference type="EMBL" id="KB469297">
    <property type="protein sequence ID" value="EPQ59788.1"/>
    <property type="molecule type" value="Genomic_DNA"/>
</dbReference>
<proteinExistence type="inferred from homology"/>
<keyword evidence="7" id="KW-0067">ATP-binding</keyword>
<name>S7QKK4_GLOTA</name>
<reference evidence="12 13" key="1">
    <citation type="journal article" date="2012" name="Science">
        <title>The Paleozoic origin of enzymatic lignin decomposition reconstructed from 31 fungal genomes.</title>
        <authorList>
            <person name="Floudas D."/>
            <person name="Binder M."/>
            <person name="Riley R."/>
            <person name="Barry K."/>
            <person name="Blanchette R.A."/>
            <person name="Henrissat B."/>
            <person name="Martinez A.T."/>
            <person name="Otillar R."/>
            <person name="Spatafora J.W."/>
            <person name="Yadav J.S."/>
            <person name="Aerts A."/>
            <person name="Benoit I."/>
            <person name="Boyd A."/>
            <person name="Carlson A."/>
            <person name="Copeland A."/>
            <person name="Coutinho P.M."/>
            <person name="de Vries R.P."/>
            <person name="Ferreira P."/>
            <person name="Findley K."/>
            <person name="Foster B."/>
            <person name="Gaskell J."/>
            <person name="Glotzer D."/>
            <person name="Gorecki P."/>
            <person name="Heitman J."/>
            <person name="Hesse C."/>
            <person name="Hori C."/>
            <person name="Igarashi K."/>
            <person name="Jurgens J.A."/>
            <person name="Kallen N."/>
            <person name="Kersten P."/>
            <person name="Kohler A."/>
            <person name="Kuees U."/>
            <person name="Kumar T.K.A."/>
            <person name="Kuo A."/>
            <person name="LaButti K."/>
            <person name="Larrondo L.F."/>
            <person name="Lindquist E."/>
            <person name="Ling A."/>
            <person name="Lombard V."/>
            <person name="Lucas S."/>
            <person name="Lundell T."/>
            <person name="Martin R."/>
            <person name="McLaughlin D.J."/>
            <person name="Morgenstern I."/>
            <person name="Morin E."/>
            <person name="Murat C."/>
            <person name="Nagy L.G."/>
            <person name="Nolan M."/>
            <person name="Ohm R.A."/>
            <person name="Patyshakuliyeva A."/>
            <person name="Rokas A."/>
            <person name="Ruiz-Duenas F.J."/>
            <person name="Sabat G."/>
            <person name="Salamov A."/>
            <person name="Samejima M."/>
            <person name="Schmutz J."/>
            <person name="Slot J.C."/>
            <person name="St John F."/>
            <person name="Stenlid J."/>
            <person name="Sun H."/>
            <person name="Sun S."/>
            <person name="Syed K."/>
            <person name="Tsang A."/>
            <person name="Wiebenga A."/>
            <person name="Young D."/>
            <person name="Pisabarro A."/>
            <person name="Eastwood D.C."/>
            <person name="Martin F."/>
            <person name="Cullen D."/>
            <person name="Grigoriev I.V."/>
            <person name="Hibbett D.S."/>
        </authorList>
    </citation>
    <scope>NUCLEOTIDE SEQUENCE [LARGE SCALE GENOMIC DNA]</scope>
    <source>
        <strain evidence="12 13">ATCC 11539</strain>
    </source>
</reference>
<feature type="compositionally biased region" description="Basic residues" evidence="9">
    <location>
        <begin position="62"/>
        <end position="72"/>
    </location>
</feature>
<evidence type="ECO:0000256" key="3">
    <source>
        <dbReference type="ARBA" id="ARBA00019824"/>
    </source>
</evidence>
<dbReference type="SUPFAM" id="SSF52540">
    <property type="entry name" value="P-loop containing nucleoside triphosphate hydrolases"/>
    <property type="match status" value="1"/>
</dbReference>
<dbReference type="AlphaFoldDB" id="S7QKK4"/>
<dbReference type="PANTHER" id="PTHR12755:SF3">
    <property type="entry name" value="POLYNUCLEOTIDE 5'-HYDROXYL-KINASE NOL9"/>
    <property type="match status" value="1"/>
</dbReference>
<dbReference type="InterPro" id="IPR045116">
    <property type="entry name" value="Clp1/Grc3"/>
</dbReference>
<dbReference type="RefSeq" id="XP_007862680.1">
    <property type="nucleotide sequence ID" value="XM_007864489.1"/>
</dbReference>
<gene>
    <name evidence="12" type="ORF">GLOTRDRAFT_136561</name>
</gene>
<feature type="compositionally biased region" description="Low complexity" evidence="9">
    <location>
        <begin position="18"/>
        <end position="34"/>
    </location>
</feature>
<evidence type="ECO:0000256" key="9">
    <source>
        <dbReference type="SAM" id="MobiDB-lite"/>
    </source>
</evidence>
<dbReference type="GO" id="GO:0000448">
    <property type="term" value="P:cleavage in ITS2 between 5.8S rRNA and LSU-rRNA of tricistronic rRNA transcript (SSU-rRNA, 5.8S rRNA, LSU-rRNA)"/>
    <property type="evidence" value="ECO:0007669"/>
    <property type="project" value="TreeGrafter"/>
</dbReference>
<evidence type="ECO:0000259" key="11">
    <source>
        <dbReference type="Pfam" id="PF24419"/>
    </source>
</evidence>
<keyword evidence="13" id="KW-1185">Reference proteome</keyword>
<evidence type="ECO:0000256" key="5">
    <source>
        <dbReference type="ARBA" id="ARBA00022741"/>
    </source>
</evidence>
<evidence type="ECO:0000256" key="2">
    <source>
        <dbReference type="ARBA" id="ARBA00018706"/>
    </source>
</evidence>
<keyword evidence="5" id="KW-0547">Nucleotide-binding</keyword>
<dbReference type="InterPro" id="IPR032319">
    <property type="entry name" value="CLP1_P"/>
</dbReference>